<dbReference type="SUPFAM" id="SSF46934">
    <property type="entry name" value="UBA-like"/>
    <property type="match status" value="1"/>
</dbReference>
<dbReference type="FunFam" id="1.10.8.10:FF:000079">
    <property type="entry name" value="Ubiquitin family protein"/>
    <property type="match status" value="1"/>
</dbReference>
<dbReference type="Pfam" id="PF00627">
    <property type="entry name" value="UBA"/>
    <property type="match status" value="1"/>
</dbReference>
<evidence type="ECO:0000313" key="4">
    <source>
        <dbReference type="EMBL" id="CAG8521623.1"/>
    </source>
</evidence>
<dbReference type="SUPFAM" id="SSF54236">
    <property type="entry name" value="Ubiquitin-like"/>
    <property type="match status" value="1"/>
</dbReference>
<accession>A0A9N9A8W0</accession>
<dbReference type="InterPro" id="IPR029071">
    <property type="entry name" value="Ubiquitin-like_domsf"/>
</dbReference>
<gene>
    <name evidence="4" type="ORF">DEBURN_LOCUS5691</name>
</gene>
<evidence type="ECO:0000256" key="1">
    <source>
        <dbReference type="SAM" id="MobiDB-lite"/>
    </source>
</evidence>
<dbReference type="InterPro" id="IPR015940">
    <property type="entry name" value="UBA"/>
</dbReference>
<dbReference type="PANTHER" id="PTHR10677:SF3">
    <property type="entry name" value="FI07626P-RELATED"/>
    <property type="match status" value="1"/>
</dbReference>
<dbReference type="Pfam" id="PF00240">
    <property type="entry name" value="ubiquitin"/>
    <property type="match status" value="1"/>
</dbReference>
<dbReference type="InterPro" id="IPR006636">
    <property type="entry name" value="STI1_HS-bd"/>
</dbReference>
<sequence length="367" mass="40103">MPEITVTVKCSNDQKYSVTIDTSKTVLDFKKAIAEKSETEVEKQRLIFSGRVLKDIDTLETYKIADGHTVHMVRGQVMRAQTQPRSPTTENTQTTQTTTPPQPGVDLFGAGAFGAFGGLNQGQFGANPFGGLQNPNPMMEQILQNPAVMQYMQQMLQDPTFVENMISLNPQLSQIAPQLRQMMQDPLFQSFMSNPETLRNMAAMHSMMGTPGMFPGTQGLNTPTTNPNTNTNTNPSSTGTTNDTTRSTTDTSNNNTTSAPNTTSASNTTPLNNPLFNFLAAAGAGTGNNQTQPPTMPQFDPSLFWGALGGMPQTQTSQVPPEERYQVQLQQLNEMGFYDPQRNIRALQMCSGNVNAAIERLLDPSFN</sequence>
<dbReference type="OrthoDB" id="267397at2759"/>
<dbReference type="Gene3D" id="1.10.8.10">
    <property type="entry name" value="DNA helicase RuvA subunit, C-terminal domain"/>
    <property type="match status" value="1"/>
</dbReference>
<feature type="domain" description="Ubiquitin-like" evidence="3">
    <location>
        <begin position="4"/>
        <end position="73"/>
    </location>
</feature>
<comment type="caution">
    <text evidence="4">The sequence shown here is derived from an EMBL/GenBank/DDBJ whole genome shotgun (WGS) entry which is preliminary data.</text>
</comment>
<dbReference type="Proteomes" id="UP000789706">
    <property type="component" value="Unassembled WGS sequence"/>
</dbReference>
<evidence type="ECO:0000313" key="5">
    <source>
        <dbReference type="Proteomes" id="UP000789706"/>
    </source>
</evidence>
<reference evidence="4" key="1">
    <citation type="submission" date="2021-06" db="EMBL/GenBank/DDBJ databases">
        <authorList>
            <person name="Kallberg Y."/>
            <person name="Tangrot J."/>
            <person name="Rosling A."/>
        </authorList>
    </citation>
    <scope>NUCLEOTIDE SEQUENCE</scope>
    <source>
        <strain evidence="4">AZ414A</strain>
    </source>
</reference>
<evidence type="ECO:0000259" key="2">
    <source>
        <dbReference type="PROSITE" id="PS50030"/>
    </source>
</evidence>
<dbReference type="Gene3D" id="3.10.20.90">
    <property type="entry name" value="Phosphatidylinositol 3-kinase Catalytic Subunit, Chain A, domain 1"/>
    <property type="match status" value="1"/>
</dbReference>
<dbReference type="InterPro" id="IPR009060">
    <property type="entry name" value="UBA-like_sf"/>
</dbReference>
<dbReference type="GO" id="GO:0031593">
    <property type="term" value="F:polyubiquitin modification-dependent protein binding"/>
    <property type="evidence" value="ECO:0007669"/>
    <property type="project" value="TreeGrafter"/>
</dbReference>
<dbReference type="CDD" id="cd14399">
    <property type="entry name" value="UBA_PLICs"/>
    <property type="match status" value="1"/>
</dbReference>
<dbReference type="PROSITE" id="PS50053">
    <property type="entry name" value="UBIQUITIN_2"/>
    <property type="match status" value="1"/>
</dbReference>
<proteinExistence type="predicted"/>
<dbReference type="PANTHER" id="PTHR10677">
    <property type="entry name" value="UBIQUILIN"/>
    <property type="match status" value="1"/>
</dbReference>
<feature type="compositionally biased region" description="Low complexity" evidence="1">
    <location>
        <begin position="219"/>
        <end position="274"/>
    </location>
</feature>
<dbReference type="FunFam" id="3.10.20.90:FF:000205">
    <property type="entry name" value="2'-5'-oligoadenylate synthase-like protein 2"/>
    <property type="match status" value="1"/>
</dbReference>
<dbReference type="InterPro" id="IPR015496">
    <property type="entry name" value="Ubiquilin"/>
</dbReference>
<feature type="region of interest" description="Disordered" evidence="1">
    <location>
        <begin position="79"/>
        <end position="103"/>
    </location>
</feature>
<dbReference type="InterPro" id="IPR000626">
    <property type="entry name" value="Ubiquitin-like_dom"/>
</dbReference>
<protein>
    <submittedName>
        <fullName evidence="4">3564_t:CDS:1</fullName>
    </submittedName>
</protein>
<dbReference type="GO" id="GO:0005829">
    <property type="term" value="C:cytosol"/>
    <property type="evidence" value="ECO:0007669"/>
    <property type="project" value="TreeGrafter"/>
</dbReference>
<dbReference type="CDD" id="cd16106">
    <property type="entry name" value="Ubl_Dsk2p_like"/>
    <property type="match status" value="1"/>
</dbReference>
<organism evidence="4 5">
    <name type="scientific">Diversispora eburnea</name>
    <dbReference type="NCBI Taxonomy" id="1213867"/>
    <lineage>
        <taxon>Eukaryota</taxon>
        <taxon>Fungi</taxon>
        <taxon>Fungi incertae sedis</taxon>
        <taxon>Mucoromycota</taxon>
        <taxon>Glomeromycotina</taxon>
        <taxon>Glomeromycetes</taxon>
        <taxon>Diversisporales</taxon>
        <taxon>Diversisporaceae</taxon>
        <taxon>Diversispora</taxon>
    </lineage>
</organism>
<dbReference type="SMART" id="SM00165">
    <property type="entry name" value="UBA"/>
    <property type="match status" value="1"/>
</dbReference>
<evidence type="ECO:0000259" key="3">
    <source>
        <dbReference type="PROSITE" id="PS50053"/>
    </source>
</evidence>
<feature type="compositionally biased region" description="Low complexity" evidence="1">
    <location>
        <begin position="87"/>
        <end position="99"/>
    </location>
</feature>
<dbReference type="SMART" id="SM00727">
    <property type="entry name" value="STI1"/>
    <property type="match status" value="2"/>
</dbReference>
<feature type="domain" description="UBA" evidence="2">
    <location>
        <begin position="320"/>
        <end position="364"/>
    </location>
</feature>
<dbReference type="AlphaFoldDB" id="A0A9N9A8W0"/>
<dbReference type="GO" id="GO:0006511">
    <property type="term" value="P:ubiquitin-dependent protein catabolic process"/>
    <property type="evidence" value="ECO:0007669"/>
    <property type="project" value="TreeGrafter"/>
</dbReference>
<dbReference type="SMART" id="SM00213">
    <property type="entry name" value="UBQ"/>
    <property type="match status" value="1"/>
</dbReference>
<name>A0A9N9A8W0_9GLOM</name>
<dbReference type="EMBL" id="CAJVPK010000521">
    <property type="protein sequence ID" value="CAG8521623.1"/>
    <property type="molecule type" value="Genomic_DNA"/>
</dbReference>
<feature type="region of interest" description="Disordered" evidence="1">
    <location>
        <begin position="208"/>
        <end position="274"/>
    </location>
</feature>
<keyword evidence="5" id="KW-1185">Reference proteome</keyword>
<dbReference type="PROSITE" id="PS50030">
    <property type="entry name" value="UBA"/>
    <property type="match status" value="1"/>
</dbReference>